<reference evidence="9 10" key="1">
    <citation type="journal article" date="2024" name="Plant Biotechnol. J.">
        <title>Dendrobium thyrsiflorum genome and its molecular insights into genes involved in important horticultural traits.</title>
        <authorList>
            <person name="Chen B."/>
            <person name="Wang J.Y."/>
            <person name="Zheng P.J."/>
            <person name="Li K.L."/>
            <person name="Liang Y.M."/>
            <person name="Chen X.F."/>
            <person name="Zhang C."/>
            <person name="Zhao X."/>
            <person name="He X."/>
            <person name="Zhang G.Q."/>
            <person name="Liu Z.J."/>
            <person name="Xu Q."/>
        </authorList>
    </citation>
    <scope>NUCLEOTIDE SEQUENCE [LARGE SCALE GENOMIC DNA]</scope>
    <source>
        <strain evidence="9">GZMU011</strain>
    </source>
</reference>
<dbReference type="Gene3D" id="3.30.300.30">
    <property type="match status" value="2"/>
</dbReference>
<sequence length="1060" mass="114556">MEQQLYLPPSLPPKPSIDHRSGFCAETKTFHSLRPAIPLPPPSLPLSFPVFALSLLPYPLPSHPALIDAATSVSVSFPTFFSRVNSLASALHAHAGLSRSDVAFILSHATLDIPILYFALLSLGITISPANPAATASELSRLVRLTNPSIAFAVSSTVSKLPSNLPTLLLDSPTFSSFLEADAIFPSPFPAIKQSDVAAIQFSSGTTGHMKAVALTHRNFIAMTAGFHALQAGQAGPDVTLLSAPMFHSLGFFFVLRTVALGDTLLVMDRVTFPDMMRAVEKYGVTQMTAAPPVVLAMARSEDVMQHDISALKRIFCGGAPLSEDAAERFSTRFPGISICQAYGSTEAGGISRMIYAEECGQQRSVGRLSENLEAKIVDPLTGEFLSIGQQGELWIRSPAVMKGYVGDEEANVKTFDCQGWLKTGDLCYIDQNGYIYIVDRLKELIKYKAYQVPPAELEQILQTSPEIVDAAVIPYPQEEVGQIPMAFVVRQPGSKISEVEVMDYVAKKVAPYKKIRKVSFVNSIPKSAAGKILRKELATYAIGFCSESKTFHSLRPAIPLPKPSHPLSFPLFALSLLPSPLPSHPALIDAATSASVSFPAFFSRVNSLASALHAHTNLSRGHVAFILSPTTLDIPILYFALLSLGVTVSPANPAATPAELSRLIRLTNPSIAFAVSSTVSKLPPNLPTLFLDSPTFHSFLEADTTFPMPSAAIKQSDVAAIQFSSGTTGQIKAAALTHRNFIAMTTGFHALQPSRAGPDVNLLSAPMFHSMGFFVVLRTVAIGDTLVVMDKVTFPDMMRAAERYGVTQMTAAPPIVWAMARSEDVMRHDLSALKRIFCGGAPLPEDAAERLSARFPGILICQGYGSTEAGGISGMFYAEECKQQRSVGRLTVNFEAKIVDPLTGEFLSIGQHGYVGDEAANAETFDAQGWLKTGDLCYIDENGYVHIVDRLKELIKYKAYQVPPAELEQILQTSPEIADAAVIPYPQEEVGQIPMAFVVRQPGSKISEVEVMDYVAKKVAPYKKIRKVSFVNSIPKSASGKILRKELATYAMSAPVSRL</sequence>
<keyword evidence="10" id="KW-1185">Reference proteome</keyword>
<dbReference type="Proteomes" id="UP001552299">
    <property type="component" value="Unassembled WGS sequence"/>
</dbReference>
<dbReference type="InterPro" id="IPR000873">
    <property type="entry name" value="AMP-dep_synth/lig_dom"/>
</dbReference>
<dbReference type="FunFam" id="3.40.50.12780:FF:000003">
    <property type="entry name" value="Long-chain-fatty-acid--CoA ligase FadD"/>
    <property type="match status" value="1"/>
</dbReference>
<dbReference type="GO" id="GO:0009698">
    <property type="term" value="P:phenylpropanoid metabolic process"/>
    <property type="evidence" value="ECO:0007669"/>
    <property type="project" value="UniProtKB-ARBA"/>
</dbReference>
<evidence type="ECO:0000256" key="4">
    <source>
        <dbReference type="ARBA" id="ARBA00022741"/>
    </source>
</evidence>
<dbReference type="PANTHER" id="PTHR24096">
    <property type="entry name" value="LONG-CHAIN-FATTY-ACID--COA LIGASE"/>
    <property type="match status" value="1"/>
</dbReference>
<gene>
    <name evidence="9" type="ORF">M5K25_025159</name>
</gene>
<dbReference type="EMBL" id="JANQDX010000018">
    <property type="protein sequence ID" value="KAL0906647.1"/>
    <property type="molecule type" value="Genomic_DNA"/>
</dbReference>
<feature type="domain" description="AMP-binding enzyme C-terminal" evidence="8">
    <location>
        <begin position="967"/>
        <end position="1042"/>
    </location>
</feature>
<comment type="catalytic activity">
    <reaction evidence="6">
        <text>(E)-4-coumarate + ATP + CoA = (E)-4-coumaroyl-CoA + AMP + diphosphate</text>
        <dbReference type="Rhea" id="RHEA:19641"/>
        <dbReference type="ChEBI" id="CHEBI:12876"/>
        <dbReference type="ChEBI" id="CHEBI:30616"/>
        <dbReference type="ChEBI" id="CHEBI:33019"/>
        <dbReference type="ChEBI" id="CHEBI:57287"/>
        <dbReference type="ChEBI" id="CHEBI:85008"/>
        <dbReference type="ChEBI" id="CHEBI:456215"/>
        <dbReference type="EC" id="6.2.1.12"/>
    </reaction>
    <physiologicalReaction direction="left-to-right" evidence="6">
        <dbReference type="Rhea" id="RHEA:19642"/>
    </physiologicalReaction>
</comment>
<dbReference type="PANTHER" id="PTHR24096:SF377">
    <property type="entry name" value="4-COUMARATE--COA LIGASE-LIKE 7"/>
    <property type="match status" value="1"/>
</dbReference>
<dbReference type="EC" id="6.2.1.12" evidence="2"/>
<evidence type="ECO:0000259" key="7">
    <source>
        <dbReference type="Pfam" id="PF00501"/>
    </source>
</evidence>
<dbReference type="GO" id="GO:0016207">
    <property type="term" value="F:4-coumarate-CoA ligase activity"/>
    <property type="evidence" value="ECO:0007669"/>
    <property type="project" value="UniProtKB-EC"/>
</dbReference>
<dbReference type="PROSITE" id="PS00455">
    <property type="entry name" value="AMP_BINDING"/>
    <property type="match status" value="2"/>
</dbReference>
<feature type="domain" description="AMP-binding enzyme C-terminal" evidence="8">
    <location>
        <begin position="457"/>
        <end position="532"/>
    </location>
</feature>
<protein>
    <recommendedName>
        <fullName evidence="2">4-coumarate--CoA ligase</fullName>
        <ecNumber evidence="2">6.2.1.12</ecNumber>
    </recommendedName>
</protein>
<evidence type="ECO:0000313" key="10">
    <source>
        <dbReference type="Proteomes" id="UP001552299"/>
    </source>
</evidence>
<feature type="domain" description="AMP-dependent synthetase/ligase" evidence="7">
    <location>
        <begin position="583"/>
        <end position="915"/>
    </location>
</feature>
<feature type="domain" description="AMP-dependent synthetase/ligase" evidence="7">
    <location>
        <begin position="61"/>
        <end position="405"/>
    </location>
</feature>
<dbReference type="InterPro" id="IPR045851">
    <property type="entry name" value="AMP-bd_C_sf"/>
</dbReference>
<name>A0ABD0U3P8_DENTH</name>
<accession>A0ABD0U3P8</accession>
<organism evidence="9 10">
    <name type="scientific">Dendrobium thyrsiflorum</name>
    <name type="common">Pinecone-like raceme dendrobium</name>
    <name type="synonym">Orchid</name>
    <dbReference type="NCBI Taxonomy" id="117978"/>
    <lineage>
        <taxon>Eukaryota</taxon>
        <taxon>Viridiplantae</taxon>
        <taxon>Streptophyta</taxon>
        <taxon>Embryophyta</taxon>
        <taxon>Tracheophyta</taxon>
        <taxon>Spermatophyta</taxon>
        <taxon>Magnoliopsida</taxon>
        <taxon>Liliopsida</taxon>
        <taxon>Asparagales</taxon>
        <taxon>Orchidaceae</taxon>
        <taxon>Epidendroideae</taxon>
        <taxon>Malaxideae</taxon>
        <taxon>Dendrobiinae</taxon>
        <taxon>Dendrobium</taxon>
    </lineage>
</organism>
<dbReference type="SUPFAM" id="SSF56801">
    <property type="entry name" value="Acetyl-CoA synthetase-like"/>
    <property type="match status" value="2"/>
</dbReference>
<comment type="caution">
    <text evidence="9">The sequence shown here is derived from an EMBL/GenBank/DDBJ whole genome shotgun (WGS) entry which is preliminary data.</text>
</comment>
<dbReference type="AlphaFoldDB" id="A0ABD0U3P8"/>
<evidence type="ECO:0000256" key="5">
    <source>
        <dbReference type="ARBA" id="ARBA00022840"/>
    </source>
</evidence>
<evidence type="ECO:0000256" key="1">
    <source>
        <dbReference type="ARBA" id="ARBA00006432"/>
    </source>
</evidence>
<comment type="similarity">
    <text evidence="1">Belongs to the ATP-dependent AMP-binding enzyme family.</text>
</comment>
<dbReference type="InterPro" id="IPR042099">
    <property type="entry name" value="ANL_N_sf"/>
</dbReference>
<keyword evidence="4" id="KW-0547">Nucleotide-binding</keyword>
<dbReference type="InterPro" id="IPR025110">
    <property type="entry name" value="AMP-bd_C"/>
</dbReference>
<dbReference type="InterPro" id="IPR020845">
    <property type="entry name" value="AMP-binding_CS"/>
</dbReference>
<dbReference type="Pfam" id="PF00501">
    <property type="entry name" value="AMP-binding"/>
    <property type="match status" value="2"/>
</dbReference>
<dbReference type="Pfam" id="PF13193">
    <property type="entry name" value="AMP-binding_C"/>
    <property type="match status" value="2"/>
</dbReference>
<evidence type="ECO:0000313" key="9">
    <source>
        <dbReference type="EMBL" id="KAL0906647.1"/>
    </source>
</evidence>
<evidence type="ECO:0000256" key="2">
    <source>
        <dbReference type="ARBA" id="ARBA00012959"/>
    </source>
</evidence>
<evidence type="ECO:0000256" key="3">
    <source>
        <dbReference type="ARBA" id="ARBA00022598"/>
    </source>
</evidence>
<dbReference type="GO" id="GO:0106290">
    <property type="term" value="F:trans-cinnamate-CoA ligase activity"/>
    <property type="evidence" value="ECO:0007669"/>
    <property type="project" value="UniProtKB-ARBA"/>
</dbReference>
<evidence type="ECO:0000256" key="6">
    <source>
        <dbReference type="ARBA" id="ARBA00034252"/>
    </source>
</evidence>
<dbReference type="CDD" id="cd05904">
    <property type="entry name" value="4CL"/>
    <property type="match status" value="2"/>
</dbReference>
<proteinExistence type="inferred from homology"/>
<dbReference type="FunFam" id="3.30.300.30:FF:000007">
    <property type="entry name" value="4-coumarate--CoA ligase 2"/>
    <property type="match status" value="2"/>
</dbReference>
<evidence type="ECO:0000259" key="8">
    <source>
        <dbReference type="Pfam" id="PF13193"/>
    </source>
</evidence>
<dbReference type="GO" id="GO:0005524">
    <property type="term" value="F:ATP binding"/>
    <property type="evidence" value="ECO:0007669"/>
    <property type="project" value="UniProtKB-KW"/>
</dbReference>
<keyword evidence="3" id="KW-0436">Ligase</keyword>
<dbReference type="Gene3D" id="3.40.50.12780">
    <property type="entry name" value="N-terminal domain of ligase-like"/>
    <property type="match status" value="2"/>
</dbReference>
<keyword evidence="5" id="KW-0067">ATP-binding</keyword>